<dbReference type="OrthoDB" id="303636at2759"/>
<keyword evidence="3" id="KW-1185">Reference proteome</keyword>
<evidence type="ECO:0000256" key="1">
    <source>
        <dbReference type="SAM" id="MobiDB-lite"/>
    </source>
</evidence>
<dbReference type="AlphaFoldDB" id="A0A8S1WJQ5"/>
<reference evidence="2" key="1">
    <citation type="submission" date="2021-01" db="EMBL/GenBank/DDBJ databases">
        <authorList>
            <consortium name="Genoscope - CEA"/>
            <person name="William W."/>
        </authorList>
    </citation>
    <scope>NUCLEOTIDE SEQUENCE</scope>
</reference>
<sequence length="408" mass="46927">MEEENFDNIEKHNISVVKLSGDEQSQQGEQKINKSQVDQQENENSLFFIDHQDDFNIQQQNNEVPQNQEEEIEIIQFAENRDMFVDNNHAEVDNNNHEQKEQQIIEQNIPVQQCQDRHIPIVQEPQYTNQVQQLQIHYSPVPDQQNLVMIPTQSFNTPIQPSDQYDNKQDQERENGNIKKKQKKKLQKQEEENSDKHYHNNFVVVPINQNDAQQDVLVNLGSNLSAYCCLGLLNRSDSCCQWICDLTVYCLTLPLTLFKKLIVCIWDGCLEMCCQNLCPDCNDSCKTSCGLLSFNCGRCYNSLKRNSNLICTQICCCINCSAFSQQILAYWDSCSSFCFQMCSAFCGLLLVCCEFILNNFSDCLTQICTFCCDCLSNSCQQISQFLGPICDTFCELIGICCKCIECLK</sequence>
<feature type="compositionally biased region" description="Polar residues" evidence="1">
    <location>
        <begin position="22"/>
        <end position="40"/>
    </location>
</feature>
<evidence type="ECO:0000313" key="2">
    <source>
        <dbReference type="EMBL" id="CAD8190178.1"/>
    </source>
</evidence>
<name>A0A8S1WJQ5_PAROT</name>
<organism evidence="2 3">
    <name type="scientific">Paramecium octaurelia</name>
    <dbReference type="NCBI Taxonomy" id="43137"/>
    <lineage>
        <taxon>Eukaryota</taxon>
        <taxon>Sar</taxon>
        <taxon>Alveolata</taxon>
        <taxon>Ciliophora</taxon>
        <taxon>Intramacronucleata</taxon>
        <taxon>Oligohymenophorea</taxon>
        <taxon>Peniculida</taxon>
        <taxon>Parameciidae</taxon>
        <taxon>Paramecium</taxon>
    </lineage>
</organism>
<dbReference type="Proteomes" id="UP000683925">
    <property type="component" value="Unassembled WGS sequence"/>
</dbReference>
<comment type="caution">
    <text evidence="2">The sequence shown here is derived from an EMBL/GenBank/DDBJ whole genome shotgun (WGS) entry which is preliminary data.</text>
</comment>
<evidence type="ECO:0000313" key="3">
    <source>
        <dbReference type="Proteomes" id="UP000683925"/>
    </source>
</evidence>
<feature type="region of interest" description="Disordered" evidence="1">
    <location>
        <begin position="154"/>
        <end position="194"/>
    </location>
</feature>
<dbReference type="EMBL" id="CAJJDP010000096">
    <property type="protein sequence ID" value="CAD8190178.1"/>
    <property type="molecule type" value="Genomic_DNA"/>
</dbReference>
<feature type="region of interest" description="Disordered" evidence="1">
    <location>
        <begin position="1"/>
        <end position="40"/>
    </location>
</feature>
<feature type="compositionally biased region" description="Basic and acidic residues" evidence="1">
    <location>
        <begin position="165"/>
        <end position="177"/>
    </location>
</feature>
<proteinExistence type="predicted"/>
<dbReference type="OMA" id="ICTQICC"/>
<feature type="compositionally biased region" description="Polar residues" evidence="1">
    <location>
        <begin position="154"/>
        <end position="164"/>
    </location>
</feature>
<accession>A0A8S1WJQ5</accession>
<gene>
    <name evidence="2" type="ORF">POCTA_138.1.T0970003</name>
</gene>
<protein>
    <submittedName>
        <fullName evidence="2">Uncharacterized protein</fullName>
    </submittedName>
</protein>